<dbReference type="EMBL" id="JAHUZN010000008">
    <property type="protein sequence ID" value="KAG8486561.1"/>
    <property type="molecule type" value="Genomic_DNA"/>
</dbReference>
<name>A0A8J6CWZ2_9ROSI</name>
<proteinExistence type="predicted"/>
<evidence type="ECO:0000313" key="2">
    <source>
        <dbReference type="Proteomes" id="UP000701853"/>
    </source>
</evidence>
<organism evidence="1 2">
    <name type="scientific">Gossypium anomalum</name>
    <dbReference type="NCBI Taxonomy" id="47600"/>
    <lineage>
        <taxon>Eukaryota</taxon>
        <taxon>Viridiplantae</taxon>
        <taxon>Streptophyta</taxon>
        <taxon>Embryophyta</taxon>
        <taxon>Tracheophyta</taxon>
        <taxon>Spermatophyta</taxon>
        <taxon>Magnoliopsida</taxon>
        <taxon>eudicotyledons</taxon>
        <taxon>Gunneridae</taxon>
        <taxon>Pentapetalae</taxon>
        <taxon>rosids</taxon>
        <taxon>malvids</taxon>
        <taxon>Malvales</taxon>
        <taxon>Malvaceae</taxon>
        <taxon>Malvoideae</taxon>
        <taxon>Gossypium</taxon>
    </lineage>
</organism>
<dbReference type="AlphaFoldDB" id="A0A8J6CWZ2"/>
<accession>A0A8J6CWZ2</accession>
<dbReference type="Proteomes" id="UP000701853">
    <property type="component" value="Chromosome 8"/>
</dbReference>
<evidence type="ECO:0000313" key="1">
    <source>
        <dbReference type="EMBL" id="KAG8486561.1"/>
    </source>
</evidence>
<gene>
    <name evidence="1" type="ORF">CXB51_019970</name>
</gene>
<protein>
    <submittedName>
        <fullName evidence="1">Uncharacterized protein</fullName>
    </submittedName>
</protein>
<sequence length="55" mass="5887">MTLKTIPKHPTTLLFSKKLGFLEGALASLFRSLPLVPILVLSSSPARPLTAASRV</sequence>
<comment type="caution">
    <text evidence="1">The sequence shown here is derived from an EMBL/GenBank/DDBJ whole genome shotgun (WGS) entry which is preliminary data.</text>
</comment>
<keyword evidence="2" id="KW-1185">Reference proteome</keyword>
<reference evidence="1 2" key="1">
    <citation type="journal article" date="2021" name="bioRxiv">
        <title>The Gossypium anomalum genome as a resource for cotton improvement and evolutionary analysis of hybrid incompatibility.</title>
        <authorList>
            <person name="Grover C.E."/>
            <person name="Yuan D."/>
            <person name="Arick M.A."/>
            <person name="Miller E.R."/>
            <person name="Hu G."/>
            <person name="Peterson D.G."/>
            <person name="Wendel J.F."/>
            <person name="Udall J.A."/>
        </authorList>
    </citation>
    <scope>NUCLEOTIDE SEQUENCE [LARGE SCALE GENOMIC DNA]</scope>
    <source>
        <strain evidence="1">JFW-Udall</strain>
        <tissue evidence="1">Leaf</tissue>
    </source>
</reference>